<dbReference type="InterPro" id="IPR051461">
    <property type="entry name" value="UPF0750_membrane"/>
</dbReference>
<gene>
    <name evidence="7" type="ORF">EDD74_101149</name>
</gene>
<keyword evidence="4 6" id="KW-1133">Transmembrane helix</keyword>
<feature type="transmembrane region" description="Helical" evidence="6">
    <location>
        <begin position="154"/>
        <end position="172"/>
    </location>
</feature>
<evidence type="ECO:0000256" key="6">
    <source>
        <dbReference type="SAM" id="Phobius"/>
    </source>
</evidence>
<keyword evidence="5 6" id="KW-0472">Membrane</keyword>
<feature type="transmembrane region" description="Helical" evidence="6">
    <location>
        <begin position="78"/>
        <end position="97"/>
    </location>
</feature>
<dbReference type="Proteomes" id="UP000294613">
    <property type="component" value="Unassembled WGS sequence"/>
</dbReference>
<dbReference type="Pfam" id="PF02588">
    <property type="entry name" value="YitT_membrane"/>
    <property type="match status" value="1"/>
</dbReference>
<comment type="caution">
    <text evidence="7">The sequence shown here is derived from an EMBL/GenBank/DDBJ whole genome shotgun (WGS) entry which is preliminary data.</text>
</comment>
<comment type="subcellular location">
    <subcellularLocation>
        <location evidence="1">Cell membrane</location>
        <topology evidence="1">Multi-pass membrane protein</topology>
    </subcellularLocation>
</comment>
<reference evidence="7 8" key="1">
    <citation type="submission" date="2019-03" db="EMBL/GenBank/DDBJ databases">
        <title>Genomic Encyclopedia of Type Strains, Phase IV (KMG-IV): sequencing the most valuable type-strain genomes for metagenomic binning, comparative biology and taxonomic classification.</title>
        <authorList>
            <person name="Goeker M."/>
        </authorList>
    </citation>
    <scope>NUCLEOTIDE SEQUENCE [LARGE SCALE GENOMIC DNA]</scope>
    <source>
        <strain evidence="7 8">DSM 103426</strain>
    </source>
</reference>
<dbReference type="AlphaFoldDB" id="A0A4R3JW14"/>
<proteinExistence type="predicted"/>
<protein>
    <submittedName>
        <fullName evidence="7">Putative 5xTM membrane YitT family protein</fullName>
    </submittedName>
</protein>
<dbReference type="InterPro" id="IPR003740">
    <property type="entry name" value="YitT"/>
</dbReference>
<evidence type="ECO:0000256" key="5">
    <source>
        <dbReference type="ARBA" id="ARBA00023136"/>
    </source>
</evidence>
<dbReference type="GO" id="GO:0005886">
    <property type="term" value="C:plasma membrane"/>
    <property type="evidence" value="ECO:0007669"/>
    <property type="project" value="UniProtKB-SubCell"/>
</dbReference>
<feature type="transmembrane region" description="Helical" evidence="6">
    <location>
        <begin position="50"/>
        <end position="71"/>
    </location>
</feature>
<keyword evidence="3 6" id="KW-0812">Transmembrane</keyword>
<evidence type="ECO:0000313" key="8">
    <source>
        <dbReference type="Proteomes" id="UP000294613"/>
    </source>
</evidence>
<accession>A0A4R3JW14</accession>
<dbReference type="PANTHER" id="PTHR33545:SF10">
    <property type="entry name" value="UPF0750 MEMBRANE PROTEIN YPJC"/>
    <property type="match status" value="1"/>
</dbReference>
<sequence length="229" mass="25057">MRSVWKEMKLSSVLLLLLGSAILAFGLYNIHSMSNVTEGGILGLTLLLEYWFGISPSVSGFILTVLCYLLGWKLLGKLFLVYSFISSIGFSVFYGIFEQFDPLFPDIATKPLLAAVVGAIFVGVSVGLCVRVGGAPTGDDALAMSLDRVLPLDIQWIYLISDLVVLLISLTYIPVSKIIYSLLTVILSGQIIGVMQKIPFRKKDKEDSYSFAVEPNRESWTAGDGDISQ</sequence>
<evidence type="ECO:0000313" key="7">
    <source>
        <dbReference type="EMBL" id="TCS70299.1"/>
    </source>
</evidence>
<dbReference type="RefSeq" id="WP_039861764.1">
    <property type="nucleotide sequence ID" value="NZ_AP031411.1"/>
</dbReference>
<feature type="transmembrane region" description="Helical" evidence="6">
    <location>
        <begin position="112"/>
        <end position="133"/>
    </location>
</feature>
<feature type="transmembrane region" description="Helical" evidence="6">
    <location>
        <begin position="178"/>
        <end position="195"/>
    </location>
</feature>
<evidence type="ECO:0000256" key="4">
    <source>
        <dbReference type="ARBA" id="ARBA00022989"/>
    </source>
</evidence>
<dbReference type="GeneID" id="97507949"/>
<keyword evidence="2" id="KW-1003">Cell membrane</keyword>
<organism evidence="7 8">
    <name type="scientific">Faecalimonas umbilicata</name>
    <dbReference type="NCBI Taxonomy" id="1912855"/>
    <lineage>
        <taxon>Bacteria</taxon>
        <taxon>Bacillati</taxon>
        <taxon>Bacillota</taxon>
        <taxon>Clostridia</taxon>
        <taxon>Lachnospirales</taxon>
        <taxon>Lachnospiraceae</taxon>
        <taxon>Faecalimonas</taxon>
    </lineage>
</organism>
<evidence type="ECO:0000256" key="3">
    <source>
        <dbReference type="ARBA" id="ARBA00022692"/>
    </source>
</evidence>
<dbReference type="EMBL" id="SLZV01000001">
    <property type="protein sequence ID" value="TCS70299.1"/>
    <property type="molecule type" value="Genomic_DNA"/>
</dbReference>
<name>A0A4R3JW14_9FIRM</name>
<evidence type="ECO:0000256" key="2">
    <source>
        <dbReference type="ARBA" id="ARBA00022475"/>
    </source>
</evidence>
<evidence type="ECO:0000256" key="1">
    <source>
        <dbReference type="ARBA" id="ARBA00004651"/>
    </source>
</evidence>
<dbReference type="PANTHER" id="PTHR33545">
    <property type="entry name" value="UPF0750 MEMBRANE PROTEIN YITT-RELATED"/>
    <property type="match status" value="1"/>
</dbReference>